<evidence type="ECO:0000259" key="8">
    <source>
        <dbReference type="Pfam" id="PF26283"/>
    </source>
</evidence>
<proteinExistence type="predicted"/>
<evidence type="ECO:0000259" key="6">
    <source>
        <dbReference type="Pfam" id="PF26254"/>
    </source>
</evidence>
<keyword evidence="10" id="KW-1185">Reference proteome</keyword>
<evidence type="ECO:0000313" key="9">
    <source>
        <dbReference type="EMBL" id="KAG4415221.1"/>
    </source>
</evidence>
<feature type="region of interest" description="Disordered" evidence="3">
    <location>
        <begin position="240"/>
        <end position="259"/>
    </location>
</feature>
<feature type="compositionally biased region" description="Low complexity" evidence="3">
    <location>
        <begin position="271"/>
        <end position="288"/>
    </location>
</feature>
<evidence type="ECO:0000256" key="3">
    <source>
        <dbReference type="SAM" id="MobiDB-lite"/>
    </source>
</evidence>
<dbReference type="Pfam" id="PF26283">
    <property type="entry name" value="Ig_TRAPPC9-Trs120_4th"/>
    <property type="match status" value="1"/>
</dbReference>
<dbReference type="Pfam" id="PF26280">
    <property type="entry name" value="Ig_TRAPPC9-Trs120_2nd"/>
    <property type="match status" value="1"/>
</dbReference>
<comment type="caution">
    <text evidence="9">The sequence shown here is derived from an EMBL/GenBank/DDBJ whole genome shotgun (WGS) entry which is preliminary data.</text>
</comment>
<feature type="region of interest" description="Disordered" evidence="3">
    <location>
        <begin position="265"/>
        <end position="348"/>
    </location>
</feature>
<feature type="domain" description="Trs120/TRAPPC9 N-terminal" evidence="4">
    <location>
        <begin position="5"/>
        <end position="419"/>
    </location>
</feature>
<dbReference type="OrthoDB" id="27962at2759"/>
<evidence type="ECO:0000259" key="5">
    <source>
        <dbReference type="Pfam" id="PF26251"/>
    </source>
</evidence>
<sequence length="1454" mass="159177">MLDQLSPVASARVRATLLPIGQIKRARFLSFVERLQPENVVRLGDISPDGRPNRNMFSPLAFAMGMIVYDLTTFYPPPSHVTLSPFELYREPLVIIALADGAELDHVSYRGNRRSLNGNGVPRPEHNMRELYQDLEDLRDRYPKALVHQILLFDHVQGKSTVTLPEGLVAVPPPEECKRTTMKTVMCDISSLLLAEMTTLAKSLQALPIESPSQSQISRQQNGTWQQGQSDAISRRNSQFSLPADSRSASPGGSLDRSHVRMSMPAQLQRANSTSSSPAGRSGSPANGVAGARGTTFDDIVGPGAKDLKTAQKNVPSRFAGGDPIRDTSQDRVSVQGFGSNSVSERSRNKNKGRIGIVIGSLYMTAGRWPDALKELVEGASISKNNLDHLWHAKALDNILVSMLMLAWAGLDFQIPQVCYVSADKAPSTPSSSDQKGPASNRLVSLHNLTVLLPELLDRIINLYARAANNTGEALPQFPFSESVVRFAKLLTAVHLAGGTVNDDVLQLLVMGTPYKTPANIKTPRLNIHPTRTEIVTTLMRAFPTSSSPESLPLVDRTIILSGIASVLGSLGYQRKKAMVLRELVAVIIPGLVQARIKGAADMGVHPAAGLAALSSVNGNANGAGALDLGEGDVEAGVDTFLGLLGQIYGVVTTKTNKGDNGLIDDSDEAAIERILHNANVRSFGGQSLKMDVLRSCINISEALPDFHGVLRFTTDLLRTAGSGVAPGPRSEDASPSMSREEQVRLATNISRTLSAARNLGVKDLQAEYWDEFLVRGVELEPLQPARTPIPHTKSELPGATAVSEAREVNPFIYNPFLRTPEASAVDHLLVAGEGAVFRVTLQNPYEFDVEIESIKLESDGAEFESAIQKTVIGPYRTQILTIFGTPKASGQFRIMGCIIRVRGCRERRFPIFDSPWSPQRELKIKTIGVASLFKPKDRPVSVSSGPVTTTPAIVPPKPFSLSLSAIDRQPVVVVKSTSLSQSALMVLEGERQVFSVTLQNLSKETPVDLVLFSFKDSTQTPLQTAMSNRDASPAELYECELIFARKQALRWKRMDNEQLYIEAGGTATFEVEVLGRPGLTSAVVQIDYAHLGVPATEIQEKFHTRQVSLPLTVTVNASVELARIDILSLTGSVPRSLWSTLEIKPTSSEDFKPEDYCLILLDLRNAWPSHLHIHLDIANGGSIDEEILPGNTSRIMFPMRRIFLEDPSASIPALDPSRARQFVVSAGRVSADSERASREAFWYREEVLKMLQGTWATKSGPHRHGDIELRGIRLSQRMIEAVKIDDIGIDLSINGNTASKHEMTTNEFSELKVRITNRTNESINPLLRLQPSLRNQPHNISLDLSKKLVWNGILQQTLPPLAGKDSIEITFGVTALARGEFDIGASVEETVLKEEPKKEEKSEGGGRPRANTRTMMDAVLGARERRMWHSREPCRVVIRDEDSDDEADDDRDE</sequence>
<dbReference type="Pfam" id="PF26254">
    <property type="entry name" value="Ig_TRAPPC9-Trs120_1st"/>
    <property type="match status" value="1"/>
</dbReference>
<name>A0A8H7TAD5_9HELO</name>
<dbReference type="EMBL" id="JAFJYH010000230">
    <property type="protein sequence ID" value="KAG4415221.1"/>
    <property type="molecule type" value="Genomic_DNA"/>
</dbReference>
<dbReference type="GO" id="GO:0005802">
    <property type="term" value="C:trans-Golgi network"/>
    <property type="evidence" value="ECO:0007669"/>
    <property type="project" value="TreeGrafter"/>
</dbReference>
<evidence type="ECO:0008006" key="11">
    <source>
        <dbReference type="Google" id="ProtNLM"/>
    </source>
</evidence>
<dbReference type="Proteomes" id="UP000664132">
    <property type="component" value="Unassembled WGS sequence"/>
</dbReference>
<keyword evidence="2" id="KW-0333">Golgi apparatus</keyword>
<dbReference type="Pfam" id="PF26251">
    <property type="entry name" value="TPR_TRAPPC9-Trs120"/>
    <property type="match status" value="1"/>
</dbReference>
<evidence type="ECO:0000259" key="7">
    <source>
        <dbReference type="Pfam" id="PF26282"/>
    </source>
</evidence>
<dbReference type="Pfam" id="PF26282">
    <property type="entry name" value="Ig_TRAPPC9-Trs120_3rd"/>
    <property type="match status" value="1"/>
</dbReference>
<dbReference type="Pfam" id="PF08626">
    <property type="entry name" value="TRAPPC9-Trs120"/>
    <property type="match status" value="1"/>
</dbReference>
<evidence type="ECO:0000256" key="1">
    <source>
        <dbReference type="ARBA" id="ARBA00004555"/>
    </source>
</evidence>
<evidence type="ECO:0000313" key="10">
    <source>
        <dbReference type="Proteomes" id="UP000664132"/>
    </source>
</evidence>
<feature type="domain" description="Trs120/TRAPPC9 first Ig-like" evidence="6">
    <location>
        <begin position="775"/>
        <end position="968"/>
    </location>
</feature>
<comment type="subcellular location">
    <subcellularLocation>
        <location evidence="1">Golgi apparatus</location>
    </subcellularLocation>
</comment>
<feature type="region of interest" description="Disordered" evidence="3">
    <location>
        <begin position="722"/>
        <end position="741"/>
    </location>
</feature>
<dbReference type="InterPro" id="IPR058567">
    <property type="entry name" value="Ig_TRAPPC9_Trs120_3rd"/>
</dbReference>
<dbReference type="InterPro" id="IPR058563">
    <property type="entry name" value="Trs120_TRAPPC9_N"/>
</dbReference>
<dbReference type="InterPro" id="IPR058568">
    <property type="entry name" value="Ig_TRAPPC9_Trs120_4th"/>
</dbReference>
<feature type="domain" description="Trs120/TRAPPC9 third Ig-like" evidence="7">
    <location>
        <begin position="1120"/>
        <end position="1283"/>
    </location>
</feature>
<dbReference type="InterPro" id="IPR058564">
    <property type="entry name" value="TPR_TRAPPC9_Trs120"/>
</dbReference>
<dbReference type="InterPro" id="IPR013935">
    <property type="entry name" value="Trs120_TRAPPC9"/>
</dbReference>
<reference evidence="9" key="1">
    <citation type="submission" date="2021-02" db="EMBL/GenBank/DDBJ databases">
        <title>Genome sequence Cadophora malorum strain M34.</title>
        <authorList>
            <person name="Stefanovic E."/>
            <person name="Vu D."/>
            <person name="Scully C."/>
            <person name="Dijksterhuis J."/>
            <person name="Roader J."/>
            <person name="Houbraken J."/>
        </authorList>
    </citation>
    <scope>NUCLEOTIDE SEQUENCE</scope>
    <source>
        <strain evidence="9">M34</strain>
    </source>
</reference>
<protein>
    <recommendedName>
        <fullName evidence="11">Hypercellular protein HypA</fullName>
    </recommendedName>
</protein>
<evidence type="ECO:0000256" key="2">
    <source>
        <dbReference type="ARBA" id="ARBA00023034"/>
    </source>
</evidence>
<gene>
    <name evidence="9" type="ORF">IFR04_011632</name>
</gene>
<accession>A0A8H7TAD5</accession>
<dbReference type="PANTHER" id="PTHR21512:SF5">
    <property type="entry name" value="TRAFFICKING PROTEIN PARTICLE COMPLEX SUBUNIT 9"/>
    <property type="match status" value="1"/>
</dbReference>
<dbReference type="InterPro" id="IPR058565">
    <property type="entry name" value="Ig_TRAPPC9_Trs120_1st"/>
</dbReference>
<feature type="region of interest" description="Disordered" evidence="3">
    <location>
        <begin position="1394"/>
        <end position="1415"/>
    </location>
</feature>
<feature type="compositionally biased region" description="Polar residues" evidence="3">
    <location>
        <begin position="240"/>
        <end position="251"/>
    </location>
</feature>
<feature type="domain" description="Trs120/TRAPPC9 TPR region" evidence="5">
    <location>
        <begin position="449"/>
        <end position="761"/>
    </location>
</feature>
<dbReference type="PANTHER" id="PTHR21512">
    <property type="entry name" value="TRAFFICKING PROTEIN PARTICLE COMPLEX SUBUNIT 9"/>
    <property type="match status" value="1"/>
</dbReference>
<feature type="domain" description="Trs120/TRAPPC9 fourth Ig-like" evidence="8">
    <location>
        <begin position="1290"/>
        <end position="1438"/>
    </location>
</feature>
<feature type="compositionally biased region" description="Polar residues" evidence="3">
    <location>
        <begin position="331"/>
        <end position="344"/>
    </location>
</feature>
<feature type="region of interest" description="Disordered" evidence="3">
    <location>
        <begin position="211"/>
        <end position="234"/>
    </location>
</feature>
<feature type="compositionally biased region" description="Basic and acidic residues" evidence="3">
    <location>
        <begin position="1394"/>
        <end position="1407"/>
    </location>
</feature>
<organism evidence="9 10">
    <name type="scientific">Cadophora malorum</name>
    <dbReference type="NCBI Taxonomy" id="108018"/>
    <lineage>
        <taxon>Eukaryota</taxon>
        <taxon>Fungi</taxon>
        <taxon>Dikarya</taxon>
        <taxon>Ascomycota</taxon>
        <taxon>Pezizomycotina</taxon>
        <taxon>Leotiomycetes</taxon>
        <taxon>Helotiales</taxon>
        <taxon>Ploettnerulaceae</taxon>
        <taxon>Cadophora</taxon>
    </lineage>
</organism>
<evidence type="ECO:0000259" key="4">
    <source>
        <dbReference type="Pfam" id="PF08626"/>
    </source>
</evidence>